<name>A0A8S0V5J5_OLEEU</name>
<dbReference type="Proteomes" id="UP000594638">
    <property type="component" value="Unassembled WGS sequence"/>
</dbReference>
<dbReference type="Gramene" id="OE9A096365T1">
    <property type="protein sequence ID" value="OE9A096365C1"/>
    <property type="gene ID" value="OE9A096365"/>
</dbReference>
<evidence type="ECO:0000313" key="1">
    <source>
        <dbReference type="EMBL" id="CAA3026666.1"/>
    </source>
</evidence>
<dbReference type="AlphaFoldDB" id="A0A8S0V5J5"/>
<sequence>MGNRNMSNNYDNWERLMGVVLQREQDQEVALADLRKLSFRSISSSSIFGPDSSFHEQHPELEAYDSNAVNLLGDKMGLLSVFEFWGVLGLERQRGEEMAPKGKGIQPAFLDDIISRLLRSWHTSTMH</sequence>
<evidence type="ECO:0000313" key="2">
    <source>
        <dbReference type="Proteomes" id="UP000594638"/>
    </source>
</evidence>
<dbReference type="EMBL" id="CACTIH010009171">
    <property type="protein sequence ID" value="CAA3026666.1"/>
    <property type="molecule type" value="Genomic_DNA"/>
</dbReference>
<gene>
    <name evidence="1" type="ORF">OLEA9_A096365</name>
</gene>
<keyword evidence="2" id="KW-1185">Reference proteome</keyword>
<reference evidence="1 2" key="1">
    <citation type="submission" date="2019-12" db="EMBL/GenBank/DDBJ databases">
        <authorList>
            <person name="Alioto T."/>
            <person name="Alioto T."/>
            <person name="Gomez Garrido J."/>
        </authorList>
    </citation>
    <scope>NUCLEOTIDE SEQUENCE [LARGE SCALE GENOMIC DNA]</scope>
</reference>
<comment type="caution">
    <text evidence="1">The sequence shown here is derived from an EMBL/GenBank/DDBJ whole genome shotgun (WGS) entry which is preliminary data.</text>
</comment>
<protein>
    <submittedName>
        <fullName evidence="1">Uncharacterized protein</fullName>
    </submittedName>
</protein>
<proteinExistence type="predicted"/>
<accession>A0A8S0V5J5</accession>
<organism evidence="1 2">
    <name type="scientific">Olea europaea subsp. europaea</name>
    <dbReference type="NCBI Taxonomy" id="158383"/>
    <lineage>
        <taxon>Eukaryota</taxon>
        <taxon>Viridiplantae</taxon>
        <taxon>Streptophyta</taxon>
        <taxon>Embryophyta</taxon>
        <taxon>Tracheophyta</taxon>
        <taxon>Spermatophyta</taxon>
        <taxon>Magnoliopsida</taxon>
        <taxon>eudicotyledons</taxon>
        <taxon>Gunneridae</taxon>
        <taxon>Pentapetalae</taxon>
        <taxon>asterids</taxon>
        <taxon>lamiids</taxon>
        <taxon>Lamiales</taxon>
        <taxon>Oleaceae</taxon>
        <taxon>Oleeae</taxon>
        <taxon>Olea</taxon>
    </lineage>
</organism>